<accession>A0A6L6HTX1</accession>
<sequence>MTMTDTIRPASTLILARDRGGLEVLMVKRHHQIDFVAGAMVFPGGKVHDGDSDPAWADLVPDWASIPVLERGPRIAAIRECFEECGLIVGDPGRVEPGPRTIAARLAIDRRELDFIDYVRAMEIRIDPARLTLFARWLTPPVVPKRFDTFFYLVSAPQDQDALADGREAVETEWIAPQAALALAARGSRHIVLPTRMNLKHLAEAGTIDRARAAAEARPPRTVIPRIVTRGQNRFLQLDEEDGYGIVEEPLDLP</sequence>
<dbReference type="InterPro" id="IPR015797">
    <property type="entry name" value="NUDIX_hydrolase-like_dom_sf"/>
</dbReference>
<name>A0A6L6HTX1_9RHOB</name>
<protein>
    <submittedName>
        <fullName evidence="8">NUDIX hydrolase</fullName>
    </submittedName>
</protein>
<keyword evidence="9" id="KW-1185">Reference proteome</keyword>
<evidence type="ECO:0000256" key="1">
    <source>
        <dbReference type="ARBA" id="ARBA00001936"/>
    </source>
</evidence>
<dbReference type="Proteomes" id="UP000481417">
    <property type="component" value="Unassembled WGS sequence"/>
</dbReference>
<dbReference type="RefSeq" id="WP_154765738.1">
    <property type="nucleotide sequence ID" value="NZ_WMBT01000012.1"/>
</dbReference>
<dbReference type="SUPFAM" id="SSF55811">
    <property type="entry name" value="Nudix"/>
    <property type="match status" value="1"/>
</dbReference>
<comment type="caution">
    <text evidence="8">The sequence shown here is derived from an EMBL/GenBank/DDBJ whole genome shotgun (WGS) entry which is preliminary data.</text>
</comment>
<dbReference type="PROSITE" id="PS51462">
    <property type="entry name" value="NUDIX"/>
    <property type="match status" value="1"/>
</dbReference>
<dbReference type="EMBL" id="WMBT01000012">
    <property type="protein sequence ID" value="MTE01663.1"/>
    <property type="molecule type" value="Genomic_DNA"/>
</dbReference>
<dbReference type="CDD" id="cd18870">
    <property type="entry name" value="NUDIX_AcylCoAdiphos_Nudt19"/>
    <property type="match status" value="1"/>
</dbReference>
<keyword evidence="4 8" id="KW-0378">Hydrolase</keyword>
<dbReference type="InterPro" id="IPR039121">
    <property type="entry name" value="NUDT19"/>
</dbReference>
<evidence type="ECO:0000259" key="7">
    <source>
        <dbReference type="PROSITE" id="PS51462"/>
    </source>
</evidence>
<comment type="cofactor">
    <cofactor evidence="1">
        <name>Mn(2+)</name>
        <dbReference type="ChEBI" id="CHEBI:29035"/>
    </cofactor>
</comment>
<evidence type="ECO:0000313" key="8">
    <source>
        <dbReference type="EMBL" id="MTE01663.1"/>
    </source>
</evidence>
<keyword evidence="3" id="KW-0479">Metal-binding</keyword>
<dbReference type="AlphaFoldDB" id="A0A6L6HTX1"/>
<dbReference type="PANTHER" id="PTHR12318">
    <property type="entry name" value="TESTOSTERONE-REGULATED PROTEIN RP2"/>
    <property type="match status" value="1"/>
</dbReference>
<dbReference type="InterPro" id="IPR000086">
    <property type="entry name" value="NUDIX_hydrolase_dom"/>
</dbReference>
<gene>
    <name evidence="8" type="ORF">GIY56_15345</name>
</gene>
<dbReference type="PANTHER" id="PTHR12318:SF0">
    <property type="entry name" value="ACYL-COENZYME A DIPHOSPHATASE NUDT19"/>
    <property type="match status" value="1"/>
</dbReference>
<dbReference type="Gene3D" id="3.90.79.10">
    <property type="entry name" value="Nucleoside Triphosphate Pyrophosphohydrolase"/>
    <property type="match status" value="1"/>
</dbReference>
<evidence type="ECO:0000256" key="2">
    <source>
        <dbReference type="ARBA" id="ARBA00001946"/>
    </source>
</evidence>
<organism evidence="8 9">
    <name type="scientific">Paracoccus lichenicola</name>
    <dbReference type="NCBI Taxonomy" id="2665644"/>
    <lineage>
        <taxon>Bacteria</taxon>
        <taxon>Pseudomonadati</taxon>
        <taxon>Pseudomonadota</taxon>
        <taxon>Alphaproteobacteria</taxon>
        <taxon>Rhodobacterales</taxon>
        <taxon>Paracoccaceae</taxon>
        <taxon>Paracoccus</taxon>
    </lineage>
</organism>
<feature type="domain" description="Nudix hydrolase" evidence="7">
    <location>
        <begin position="6"/>
        <end position="197"/>
    </location>
</feature>
<evidence type="ECO:0000256" key="5">
    <source>
        <dbReference type="ARBA" id="ARBA00022842"/>
    </source>
</evidence>
<evidence type="ECO:0000256" key="4">
    <source>
        <dbReference type="ARBA" id="ARBA00022801"/>
    </source>
</evidence>
<evidence type="ECO:0000256" key="6">
    <source>
        <dbReference type="ARBA" id="ARBA00023211"/>
    </source>
</evidence>
<keyword evidence="6" id="KW-0464">Manganese</keyword>
<reference evidence="8 9" key="1">
    <citation type="submission" date="2019-11" db="EMBL/GenBank/DDBJ databases">
        <authorList>
            <person name="Lang L."/>
        </authorList>
    </citation>
    <scope>NUCLEOTIDE SEQUENCE [LARGE SCALE GENOMIC DNA]</scope>
    <source>
        <strain evidence="8 9">YIM 132242</strain>
    </source>
</reference>
<proteinExistence type="predicted"/>
<dbReference type="GO" id="GO:0046872">
    <property type="term" value="F:metal ion binding"/>
    <property type="evidence" value="ECO:0007669"/>
    <property type="project" value="UniProtKB-KW"/>
</dbReference>
<evidence type="ECO:0000256" key="3">
    <source>
        <dbReference type="ARBA" id="ARBA00022723"/>
    </source>
</evidence>
<comment type="cofactor">
    <cofactor evidence="2">
        <name>Mg(2+)</name>
        <dbReference type="ChEBI" id="CHEBI:18420"/>
    </cofactor>
</comment>
<evidence type="ECO:0000313" key="9">
    <source>
        <dbReference type="Proteomes" id="UP000481417"/>
    </source>
</evidence>
<keyword evidence="5" id="KW-0460">Magnesium</keyword>
<dbReference type="GO" id="GO:0016818">
    <property type="term" value="F:hydrolase activity, acting on acid anhydrides, in phosphorus-containing anhydrides"/>
    <property type="evidence" value="ECO:0007669"/>
    <property type="project" value="InterPro"/>
</dbReference>